<dbReference type="InterPro" id="IPR045324">
    <property type="entry name" value="Small_multidrug_res"/>
</dbReference>
<dbReference type="InterPro" id="IPR000390">
    <property type="entry name" value="Small_drug/metabolite_transptr"/>
</dbReference>
<evidence type="ECO:0000256" key="4">
    <source>
        <dbReference type="ARBA" id="ARBA00022692"/>
    </source>
</evidence>
<dbReference type="FunFam" id="1.10.3730.20:FF:000001">
    <property type="entry name" value="Quaternary ammonium compound resistance transporter SugE"/>
    <property type="match status" value="1"/>
</dbReference>
<dbReference type="SUPFAM" id="SSF103481">
    <property type="entry name" value="Multidrug resistance efflux transporter EmrE"/>
    <property type="match status" value="1"/>
</dbReference>
<dbReference type="GO" id="GO:0015220">
    <property type="term" value="F:choline transmembrane transporter activity"/>
    <property type="evidence" value="ECO:0007669"/>
    <property type="project" value="TreeGrafter"/>
</dbReference>
<sequence length="112" mass="11958">MLMSPYIPLGFAIALEVVGTSFLQRSEQFSRIWPTFGMAVCYLASFYLLSLSLRALPLGIAYAIWSAVGIVLVALIGLVLFGQRLDLPAVIGLGLIVTGVVVVNLFSSSVGH</sequence>
<dbReference type="InterPro" id="IPR037185">
    <property type="entry name" value="EmrE-like"/>
</dbReference>
<keyword evidence="3" id="KW-1003">Cell membrane</keyword>
<keyword evidence="2" id="KW-0813">Transport</keyword>
<reference evidence="10 11" key="1">
    <citation type="submission" date="2016-10" db="EMBL/GenBank/DDBJ databases">
        <authorList>
            <person name="de Groot N.N."/>
        </authorList>
    </citation>
    <scope>NUCLEOTIDE SEQUENCE [LARGE SCALE GENOMIC DNA]</scope>
    <source>
        <strain evidence="10 11">DSM 8512</strain>
    </source>
</reference>
<dbReference type="Proteomes" id="UP000199054">
    <property type="component" value="Unassembled WGS sequence"/>
</dbReference>
<keyword evidence="5 9" id="KW-1133">Transmembrane helix</keyword>
<dbReference type="GO" id="GO:0015199">
    <property type="term" value="F:amino-acid betaine transmembrane transporter activity"/>
    <property type="evidence" value="ECO:0007669"/>
    <property type="project" value="TreeGrafter"/>
</dbReference>
<dbReference type="Pfam" id="PF00893">
    <property type="entry name" value="Multi_Drug_Res"/>
    <property type="match status" value="1"/>
</dbReference>
<evidence type="ECO:0000256" key="3">
    <source>
        <dbReference type="ARBA" id="ARBA00022475"/>
    </source>
</evidence>
<comment type="subcellular location">
    <subcellularLocation>
        <location evidence="1 8">Cell membrane</location>
        <topology evidence="1 8">Multi-pass membrane protein</topology>
    </subcellularLocation>
</comment>
<dbReference type="GO" id="GO:0015297">
    <property type="term" value="F:antiporter activity"/>
    <property type="evidence" value="ECO:0007669"/>
    <property type="project" value="TreeGrafter"/>
</dbReference>
<name>A0A1H8L0K0_9RHOB</name>
<keyword evidence="6 9" id="KW-0472">Membrane</keyword>
<dbReference type="GO" id="GO:1990961">
    <property type="term" value="P:xenobiotic detoxification by transmembrane export across the plasma membrane"/>
    <property type="evidence" value="ECO:0007669"/>
    <property type="project" value="UniProtKB-ARBA"/>
</dbReference>
<proteinExistence type="inferred from homology"/>
<dbReference type="EMBL" id="FODE01000026">
    <property type="protein sequence ID" value="SEN98639.1"/>
    <property type="molecule type" value="Genomic_DNA"/>
</dbReference>
<feature type="transmembrane region" description="Helical" evidence="9">
    <location>
        <begin position="87"/>
        <end position="106"/>
    </location>
</feature>
<evidence type="ECO:0000256" key="6">
    <source>
        <dbReference type="ARBA" id="ARBA00023136"/>
    </source>
</evidence>
<protein>
    <submittedName>
        <fullName evidence="10">Small multidrug resistance pump</fullName>
    </submittedName>
</protein>
<dbReference type="PANTHER" id="PTHR30561:SF1">
    <property type="entry name" value="MULTIDRUG TRANSPORTER EMRE"/>
    <property type="match status" value="1"/>
</dbReference>
<feature type="transmembrane region" description="Helical" evidence="9">
    <location>
        <begin position="35"/>
        <end position="53"/>
    </location>
</feature>
<evidence type="ECO:0000256" key="5">
    <source>
        <dbReference type="ARBA" id="ARBA00022989"/>
    </source>
</evidence>
<keyword evidence="11" id="KW-1185">Reference proteome</keyword>
<dbReference type="GO" id="GO:0031460">
    <property type="term" value="P:glycine betaine transport"/>
    <property type="evidence" value="ECO:0007669"/>
    <property type="project" value="TreeGrafter"/>
</dbReference>
<comment type="similarity">
    <text evidence="7 8">Belongs to the drug/metabolite transporter (DMT) superfamily. Small multidrug resistance (SMR) (TC 2.A.7.1) family.</text>
</comment>
<evidence type="ECO:0000256" key="8">
    <source>
        <dbReference type="RuleBase" id="RU003942"/>
    </source>
</evidence>
<evidence type="ECO:0000256" key="7">
    <source>
        <dbReference type="ARBA" id="ARBA00038032"/>
    </source>
</evidence>
<accession>A0A1H8L0K0</accession>
<evidence type="ECO:0000256" key="2">
    <source>
        <dbReference type="ARBA" id="ARBA00022448"/>
    </source>
</evidence>
<dbReference type="GO" id="GO:0005886">
    <property type="term" value="C:plasma membrane"/>
    <property type="evidence" value="ECO:0007669"/>
    <property type="project" value="UniProtKB-SubCell"/>
</dbReference>
<dbReference type="RefSeq" id="WP_272849006.1">
    <property type="nucleotide sequence ID" value="NZ_CP067124.1"/>
</dbReference>
<gene>
    <name evidence="10" type="ORF">SAMN04489859_102652</name>
</gene>
<dbReference type="AlphaFoldDB" id="A0A1H8L0K0"/>
<organism evidence="10 11">
    <name type="scientific">Paracoccus alcaliphilus</name>
    <dbReference type="NCBI Taxonomy" id="34002"/>
    <lineage>
        <taxon>Bacteria</taxon>
        <taxon>Pseudomonadati</taxon>
        <taxon>Pseudomonadota</taxon>
        <taxon>Alphaproteobacteria</taxon>
        <taxon>Rhodobacterales</taxon>
        <taxon>Paracoccaceae</taxon>
        <taxon>Paracoccus</taxon>
    </lineage>
</organism>
<evidence type="ECO:0000256" key="1">
    <source>
        <dbReference type="ARBA" id="ARBA00004651"/>
    </source>
</evidence>
<dbReference type="Gene3D" id="1.10.3730.20">
    <property type="match status" value="1"/>
</dbReference>
<dbReference type="PANTHER" id="PTHR30561">
    <property type="entry name" value="SMR FAMILY PROTON-DEPENDENT DRUG EFFLUX TRANSPORTER SUGE"/>
    <property type="match status" value="1"/>
</dbReference>
<feature type="transmembrane region" description="Helical" evidence="9">
    <location>
        <begin position="59"/>
        <end position="80"/>
    </location>
</feature>
<keyword evidence="4 8" id="KW-0812">Transmembrane</keyword>
<evidence type="ECO:0000313" key="10">
    <source>
        <dbReference type="EMBL" id="SEN98639.1"/>
    </source>
</evidence>
<evidence type="ECO:0000256" key="9">
    <source>
        <dbReference type="SAM" id="Phobius"/>
    </source>
</evidence>
<dbReference type="STRING" id="34002.SAMN04489859_102652"/>
<evidence type="ECO:0000313" key="11">
    <source>
        <dbReference type="Proteomes" id="UP000199054"/>
    </source>
</evidence>